<reference evidence="9" key="1">
    <citation type="submission" date="2013-09" db="EMBL/GenBank/DDBJ databases">
        <title>Corchorus olitorius genome sequencing.</title>
        <authorList>
            <person name="Alam M."/>
            <person name="Haque M.S."/>
            <person name="Islam M.S."/>
            <person name="Emdad E.M."/>
            <person name="Islam M.M."/>
            <person name="Ahmed B."/>
            <person name="Halim A."/>
            <person name="Hossen Q.M.M."/>
            <person name="Hossain M.Z."/>
            <person name="Ahmed R."/>
            <person name="Khan M.M."/>
            <person name="Islam R."/>
            <person name="Rashid M.M."/>
            <person name="Khan S.A."/>
            <person name="Rahman M.S."/>
            <person name="Alam M."/>
            <person name="Yahiya A.S."/>
            <person name="Khan M.S."/>
            <person name="Azam M.S."/>
            <person name="Haque T."/>
            <person name="Lashkar M.Z.H."/>
            <person name="Akhand A.I."/>
            <person name="Morshed G."/>
            <person name="Roy S."/>
            <person name="Uddin K.S."/>
            <person name="Rabeya T."/>
            <person name="Hossain A.S."/>
            <person name="Chowdhury A."/>
            <person name="Snigdha A.R."/>
            <person name="Mortoza M.S."/>
            <person name="Matin S.A."/>
            <person name="Hoque S.M.E."/>
            <person name="Islam M.K."/>
            <person name="Roy D.K."/>
            <person name="Haider R."/>
            <person name="Moosa M.M."/>
            <person name="Elias S.M."/>
            <person name="Hasan A.M."/>
            <person name="Jahan S."/>
            <person name="Shafiuddin M."/>
            <person name="Mahmood N."/>
            <person name="Shommy N.S."/>
        </authorList>
    </citation>
    <scope>NUCLEOTIDE SEQUENCE [LARGE SCALE GENOMIC DNA]</scope>
    <source>
        <strain evidence="9">cv. O-4</strain>
    </source>
</reference>
<feature type="region of interest" description="Disordered" evidence="6">
    <location>
        <begin position="39"/>
        <end position="61"/>
    </location>
</feature>
<evidence type="ECO:0000256" key="6">
    <source>
        <dbReference type="SAM" id="MobiDB-lite"/>
    </source>
</evidence>
<evidence type="ECO:0000256" key="4">
    <source>
        <dbReference type="ARBA" id="ARBA00023163"/>
    </source>
</evidence>
<dbReference type="GO" id="GO:0000981">
    <property type="term" value="F:DNA-binding transcription factor activity, RNA polymerase II-specific"/>
    <property type="evidence" value="ECO:0007669"/>
    <property type="project" value="TreeGrafter"/>
</dbReference>
<evidence type="ECO:0000313" key="9">
    <source>
        <dbReference type="Proteomes" id="UP000187203"/>
    </source>
</evidence>
<proteinExistence type="predicted"/>
<dbReference type="InterPro" id="IPR045843">
    <property type="entry name" value="IND-like"/>
</dbReference>
<dbReference type="GO" id="GO:0005634">
    <property type="term" value="C:nucleus"/>
    <property type="evidence" value="ECO:0007669"/>
    <property type="project" value="UniProtKB-SubCell"/>
</dbReference>
<feature type="compositionally biased region" description="Low complexity" evidence="6">
    <location>
        <begin position="39"/>
        <end position="58"/>
    </location>
</feature>
<feature type="compositionally biased region" description="Polar residues" evidence="6">
    <location>
        <begin position="71"/>
        <end position="86"/>
    </location>
</feature>
<evidence type="ECO:0000256" key="1">
    <source>
        <dbReference type="ARBA" id="ARBA00004123"/>
    </source>
</evidence>
<dbReference type="InterPro" id="IPR045239">
    <property type="entry name" value="bHLH95_bHLH"/>
</dbReference>
<dbReference type="InterPro" id="IPR036638">
    <property type="entry name" value="HLH_DNA-bd_sf"/>
</dbReference>
<keyword evidence="5" id="KW-0539">Nucleus</keyword>
<evidence type="ECO:0000256" key="5">
    <source>
        <dbReference type="ARBA" id="ARBA00023242"/>
    </source>
</evidence>
<sequence>MAAEECTATSSSSPSLHSHSWWDILHPAAANSLSSWTSSNSATWQQQQHQNPNSNSSNCDQEDVVSNISTSLNTNASNHSGLTVESSGRHHQLVDQPVPQSHNLIGEHVSDNHIWSHVLSSVGSNGDLRNSQDIGENNLFEAISSKTTSSPGLIFEPACDYLKKIDTNNWEFPNSSSVFNNFIKNINGNYTNDHHHHHQSSIESADQRFTKLSNLVSNWSIAPPDPELNNNHEHMSLNSSSSVENYSNQPSFCGMAAAMNIKTPVFLSCYGQNQNQNQNHHDVKMEDMEASNSYFRRAFKGGNNGYNHHHRESFINNSSMEADNFFGSSSMSHSLNTSSITYSGRLSKPLVDIHVPNKPYNIRPLNNNLSDCKKPAAPTSLQTRSNNGRTQGISSEGKKKRNEETSSDSTGLKKPKQETSTASSVKMHAPKVKLGDRITALQQIVSPFGKTDTASVLLEAIGYINFLQEQVQLLSNPYMKPNSHKDPWGSLDRKDQKGESKVDLRSRGLCLVPISCTPKVYHESTGSDYWTPTYRGCLYR</sequence>
<comment type="caution">
    <text evidence="8">The sequence shown here is derived from an EMBL/GenBank/DDBJ whole genome shotgun (WGS) entry which is preliminary data.</text>
</comment>
<dbReference type="PANTHER" id="PTHR16223:SF171">
    <property type="entry name" value="BASIC HELIX-LOOP-HELIX (BHLH) DNA-BINDING SUPERFAMILY PROTEIN"/>
    <property type="match status" value="1"/>
</dbReference>
<dbReference type="AlphaFoldDB" id="A0A1R3JGG2"/>
<dbReference type="Proteomes" id="UP000187203">
    <property type="component" value="Unassembled WGS sequence"/>
</dbReference>
<organism evidence="8 9">
    <name type="scientific">Corchorus olitorius</name>
    <dbReference type="NCBI Taxonomy" id="93759"/>
    <lineage>
        <taxon>Eukaryota</taxon>
        <taxon>Viridiplantae</taxon>
        <taxon>Streptophyta</taxon>
        <taxon>Embryophyta</taxon>
        <taxon>Tracheophyta</taxon>
        <taxon>Spermatophyta</taxon>
        <taxon>Magnoliopsida</taxon>
        <taxon>eudicotyledons</taxon>
        <taxon>Gunneridae</taxon>
        <taxon>Pentapetalae</taxon>
        <taxon>rosids</taxon>
        <taxon>malvids</taxon>
        <taxon>Malvales</taxon>
        <taxon>Malvaceae</taxon>
        <taxon>Grewioideae</taxon>
        <taxon>Apeibeae</taxon>
        <taxon>Corchorus</taxon>
    </lineage>
</organism>
<evidence type="ECO:0000259" key="7">
    <source>
        <dbReference type="PROSITE" id="PS50888"/>
    </source>
</evidence>
<keyword evidence="4" id="KW-0804">Transcription</keyword>
<gene>
    <name evidence="8" type="ORF">COLO4_16623</name>
</gene>
<dbReference type="GO" id="GO:0000978">
    <property type="term" value="F:RNA polymerase II cis-regulatory region sequence-specific DNA binding"/>
    <property type="evidence" value="ECO:0007669"/>
    <property type="project" value="TreeGrafter"/>
</dbReference>
<feature type="region of interest" description="Disordered" evidence="6">
    <location>
        <begin position="364"/>
        <end position="428"/>
    </location>
</feature>
<feature type="compositionally biased region" description="Polar residues" evidence="6">
    <location>
        <begin position="379"/>
        <end position="394"/>
    </location>
</feature>
<feature type="region of interest" description="Disordered" evidence="6">
    <location>
        <begin position="223"/>
        <end position="242"/>
    </location>
</feature>
<dbReference type="InterPro" id="IPR011598">
    <property type="entry name" value="bHLH_dom"/>
</dbReference>
<dbReference type="GO" id="GO:0046983">
    <property type="term" value="F:protein dimerization activity"/>
    <property type="evidence" value="ECO:0007669"/>
    <property type="project" value="InterPro"/>
</dbReference>
<dbReference type="OrthoDB" id="663846at2759"/>
<evidence type="ECO:0000313" key="8">
    <source>
        <dbReference type="EMBL" id="OMO93923.1"/>
    </source>
</evidence>
<name>A0A1R3JGG2_9ROSI</name>
<comment type="subcellular location">
    <subcellularLocation>
        <location evidence="1">Nucleus</location>
    </subcellularLocation>
</comment>
<dbReference type="SUPFAM" id="SSF47459">
    <property type="entry name" value="HLH, helix-loop-helix DNA-binding domain"/>
    <property type="match status" value="1"/>
</dbReference>
<keyword evidence="2" id="KW-0805">Transcription regulation</keyword>
<protein>
    <recommendedName>
        <fullName evidence="7">BHLH domain-containing protein</fullName>
    </recommendedName>
</protein>
<dbReference type="Gene3D" id="4.10.280.10">
    <property type="entry name" value="Helix-loop-helix DNA-binding domain"/>
    <property type="match status" value="1"/>
</dbReference>
<keyword evidence="3" id="KW-0238">DNA-binding</keyword>
<dbReference type="CDD" id="cd11393">
    <property type="entry name" value="bHLH_AtbHLH_like"/>
    <property type="match status" value="1"/>
</dbReference>
<dbReference type="EMBL" id="AWUE01016195">
    <property type="protein sequence ID" value="OMO93923.1"/>
    <property type="molecule type" value="Genomic_DNA"/>
</dbReference>
<dbReference type="STRING" id="93759.A0A1R3JGG2"/>
<keyword evidence="9" id="KW-1185">Reference proteome</keyword>
<dbReference type="PROSITE" id="PS50888">
    <property type="entry name" value="BHLH"/>
    <property type="match status" value="1"/>
</dbReference>
<accession>A0A1R3JGG2</accession>
<feature type="region of interest" description="Disordered" evidence="6">
    <location>
        <begin position="71"/>
        <end position="90"/>
    </location>
</feature>
<feature type="domain" description="BHLH" evidence="7">
    <location>
        <begin position="418"/>
        <end position="467"/>
    </location>
</feature>
<evidence type="ECO:0000256" key="2">
    <source>
        <dbReference type="ARBA" id="ARBA00023015"/>
    </source>
</evidence>
<dbReference type="PANTHER" id="PTHR16223">
    <property type="entry name" value="TRANSCRIPTION FACTOR BHLH83-RELATED"/>
    <property type="match status" value="1"/>
</dbReference>
<evidence type="ECO:0000256" key="3">
    <source>
        <dbReference type="ARBA" id="ARBA00023125"/>
    </source>
</evidence>